<dbReference type="Proteomes" id="UP000553034">
    <property type="component" value="Unassembled WGS sequence"/>
</dbReference>
<dbReference type="InterPro" id="IPR003961">
    <property type="entry name" value="FN3_dom"/>
</dbReference>
<name>A0A840EN09_9FLAO</name>
<dbReference type="EMBL" id="JACIFO010000010">
    <property type="protein sequence ID" value="MBB4119769.1"/>
    <property type="molecule type" value="Genomic_DNA"/>
</dbReference>
<dbReference type="InterPro" id="IPR013783">
    <property type="entry name" value="Ig-like_fold"/>
</dbReference>
<dbReference type="InterPro" id="IPR036116">
    <property type="entry name" value="FN3_sf"/>
</dbReference>
<feature type="domain" description="Fibronectin type-III" evidence="2">
    <location>
        <begin position="34"/>
        <end position="133"/>
    </location>
</feature>
<dbReference type="AlphaFoldDB" id="A0A840EN09"/>
<reference evidence="3 4" key="1">
    <citation type="submission" date="2020-08" db="EMBL/GenBank/DDBJ databases">
        <title>Genomic Encyclopedia of Type Strains, Phase IV (KMG-IV): sequencing the most valuable type-strain genomes for metagenomic binning, comparative biology and taxonomic classification.</title>
        <authorList>
            <person name="Goeker M."/>
        </authorList>
    </citation>
    <scope>NUCLEOTIDE SEQUENCE [LARGE SCALE GENOMIC DNA]</scope>
    <source>
        <strain evidence="3 4">DSM 29568</strain>
    </source>
</reference>
<keyword evidence="4" id="KW-1185">Reference proteome</keyword>
<evidence type="ECO:0000259" key="2">
    <source>
        <dbReference type="PROSITE" id="PS50853"/>
    </source>
</evidence>
<evidence type="ECO:0000256" key="1">
    <source>
        <dbReference type="SAM" id="SignalP"/>
    </source>
</evidence>
<keyword evidence="1" id="KW-0732">Signal</keyword>
<feature type="signal peptide" evidence="1">
    <location>
        <begin position="1"/>
        <end position="22"/>
    </location>
</feature>
<dbReference type="RefSeq" id="WP_183478114.1">
    <property type="nucleotide sequence ID" value="NZ_JACIFO010000010.1"/>
</dbReference>
<evidence type="ECO:0000313" key="3">
    <source>
        <dbReference type="EMBL" id="MBB4119769.1"/>
    </source>
</evidence>
<sequence>MKILKLTLIALFLSLFTNCSSSDDEVFSENQIPTIQGLEATGVSSTSATFSSNITDEGSSSVTERGIVWSSTSSSPTKQDNVTPISIVNNGTGISVITVTGMERGISYFVRAYAENEFGVGYSNQITITTLSDYQIGDIGEAGGIVFYDKGSYSDGWRYLESTTENLGSPVWGCNNALMNANYTGLGEGDSNTTLIVNNCDDETSAAKLCNNYTQNGFNDWYLPSIDELQLMIINERNTIGGFVIGGYTSSTEHSSTHSKGYVISSTGIFEDNRPKMNNSAVRAIRKF</sequence>
<protein>
    <recommendedName>
        <fullName evidence="2">Fibronectin type-III domain-containing protein</fullName>
    </recommendedName>
</protein>
<proteinExistence type="predicted"/>
<comment type="caution">
    <text evidence="3">The sequence shown here is derived from an EMBL/GenBank/DDBJ whole genome shotgun (WGS) entry which is preliminary data.</text>
</comment>
<evidence type="ECO:0000313" key="4">
    <source>
        <dbReference type="Proteomes" id="UP000553034"/>
    </source>
</evidence>
<organism evidence="3 4">
    <name type="scientific">Mesonia hippocampi</name>
    <dbReference type="NCBI Taxonomy" id="1628250"/>
    <lineage>
        <taxon>Bacteria</taxon>
        <taxon>Pseudomonadati</taxon>
        <taxon>Bacteroidota</taxon>
        <taxon>Flavobacteriia</taxon>
        <taxon>Flavobacteriales</taxon>
        <taxon>Flavobacteriaceae</taxon>
        <taxon>Mesonia</taxon>
    </lineage>
</organism>
<dbReference type="SUPFAM" id="SSF49265">
    <property type="entry name" value="Fibronectin type III"/>
    <property type="match status" value="1"/>
</dbReference>
<gene>
    <name evidence="3" type="ORF">GGR32_002075</name>
</gene>
<accession>A0A840EN09</accession>
<dbReference type="PROSITE" id="PS50853">
    <property type="entry name" value="FN3"/>
    <property type="match status" value="1"/>
</dbReference>
<feature type="chain" id="PRO_5032860351" description="Fibronectin type-III domain-containing protein" evidence="1">
    <location>
        <begin position="23"/>
        <end position="288"/>
    </location>
</feature>
<dbReference type="Gene3D" id="2.60.40.10">
    <property type="entry name" value="Immunoglobulins"/>
    <property type="match status" value="1"/>
</dbReference>